<keyword evidence="2" id="KW-0547">Nucleotide-binding</keyword>
<keyword evidence="5" id="KW-0694">RNA-binding</keyword>
<dbReference type="FunFam" id="3.40.50.300:FF:000830">
    <property type="entry name" value="Endonuclease MutS2"/>
    <property type="match status" value="1"/>
</dbReference>
<evidence type="ECO:0000256" key="5">
    <source>
        <dbReference type="ARBA" id="ARBA00022884"/>
    </source>
</evidence>
<dbReference type="Gene3D" id="3.40.50.300">
    <property type="entry name" value="P-loop containing nucleotide triphosphate hydrolases"/>
    <property type="match status" value="1"/>
</dbReference>
<dbReference type="InterPro" id="IPR005747">
    <property type="entry name" value="MutS2"/>
</dbReference>
<dbReference type="InterPro" id="IPR000432">
    <property type="entry name" value="DNA_mismatch_repair_MutS_C"/>
</dbReference>
<dbReference type="GO" id="GO:0019843">
    <property type="term" value="F:rRNA binding"/>
    <property type="evidence" value="ECO:0007669"/>
    <property type="project" value="UniProtKB-KW"/>
</dbReference>
<evidence type="ECO:0000256" key="4">
    <source>
        <dbReference type="ARBA" id="ARBA00022840"/>
    </source>
</evidence>
<dbReference type="PANTHER" id="PTHR48466:SF2">
    <property type="entry name" value="OS10G0509000 PROTEIN"/>
    <property type="match status" value="1"/>
</dbReference>
<sequence>MNAPRKKSVTAPDLRRQTRDALEFETILAFYGQFAQTRVGRERVMALDLMPAVEQAAFYAQLDQWFRLLAQRDPLRFPTIPDRTFFARKAEVQPFDGEELRILARILQFFLDLGDDDQMAFALNALLVVEEDPEGLNLELKRLKKRLGSLFDKDGDWREDISPLYKKLIHKFRGTDGQLQATMQQALQRFGDILSEPIIFERNHRQVLAVKLDFRGKVRGILQDYSASGRTVFIEPEASVGLQNALAQIAAEIEEELWRIRVEISREILAIPQLSAAICPLLAMMDMFQALSLAGKNFDARPITPNHERDLFLLNARHPFLDQQFAKARQKHFSLDEPDENQMIAFTLRLDADTRGLIISGANTGGKTVTLKTTGLMAWMANSGLPVPVEEGSEIPFYDIIFADIGDHQSLSHNLSTYASHLVNMRQILERPSRTGLVLLDELGSGTDPNEGNALAQAMLEVIMERGEHLLATTHQQILCTLALTHPAMENGSMVFDPRQLKPTYRFTQGVPGRSHALEIASGAGLPDVVLQRAKTLIDEDQVDVQAAIRQLQAQHRELEKQKKKVRKDELRLHRRIQESRAEGDKLQKMQDEYREKERKRVTKAVEQAERKLRQMLSDVGSAKQARKGFAKFSAVKNELMEPLTTEKLPAVQVETSELTPDKWSVGDKVWLKTWRMEGMIQSIDRKKVRINCNGKLMTVSLGDLLHMKQEKAAEAPRITNHLETAEDHTLSMEVKMLGFRVDDALIELDLVIDRSLQKQMPMVRVIHGHGTGALKNAIREHLRKHEARSMFEVVVDLENDGYTELRFDY</sequence>
<dbReference type="Gene3D" id="3.30.1370.110">
    <property type="match status" value="1"/>
</dbReference>
<dbReference type="EMBL" id="JAFREP010000004">
    <property type="protein sequence ID" value="MBO1318014.1"/>
    <property type="molecule type" value="Genomic_DNA"/>
</dbReference>
<keyword evidence="10" id="KW-1185">Reference proteome</keyword>
<dbReference type="InterPro" id="IPR002625">
    <property type="entry name" value="Smr_dom"/>
</dbReference>
<keyword evidence="3" id="KW-0378">Hydrolase</keyword>
<dbReference type="InterPro" id="IPR027417">
    <property type="entry name" value="P-loop_NTPase"/>
</dbReference>
<dbReference type="GO" id="GO:0004519">
    <property type="term" value="F:endonuclease activity"/>
    <property type="evidence" value="ECO:0007669"/>
    <property type="project" value="InterPro"/>
</dbReference>
<dbReference type="GO" id="GO:0030983">
    <property type="term" value="F:mismatched DNA binding"/>
    <property type="evidence" value="ECO:0007669"/>
    <property type="project" value="InterPro"/>
</dbReference>
<evidence type="ECO:0000259" key="8">
    <source>
        <dbReference type="PROSITE" id="PS50828"/>
    </source>
</evidence>
<dbReference type="GO" id="GO:0006298">
    <property type="term" value="P:mismatch repair"/>
    <property type="evidence" value="ECO:0007669"/>
    <property type="project" value="InterPro"/>
</dbReference>
<dbReference type="AlphaFoldDB" id="A0A8J7U2R8"/>
<dbReference type="Proteomes" id="UP000664417">
    <property type="component" value="Unassembled WGS sequence"/>
</dbReference>
<proteinExistence type="predicted"/>
<keyword evidence="4" id="KW-0067">ATP-binding</keyword>
<organism evidence="9 10">
    <name type="scientific">Acanthopleuribacter pedis</name>
    <dbReference type="NCBI Taxonomy" id="442870"/>
    <lineage>
        <taxon>Bacteria</taxon>
        <taxon>Pseudomonadati</taxon>
        <taxon>Acidobacteriota</taxon>
        <taxon>Holophagae</taxon>
        <taxon>Acanthopleuribacterales</taxon>
        <taxon>Acanthopleuribacteraceae</taxon>
        <taxon>Acanthopleuribacter</taxon>
    </lineage>
</organism>
<dbReference type="PROSITE" id="PS50828">
    <property type="entry name" value="SMR"/>
    <property type="match status" value="1"/>
</dbReference>
<dbReference type="NCBIfam" id="TIGR01069">
    <property type="entry name" value="mutS2"/>
    <property type="match status" value="1"/>
</dbReference>
<dbReference type="PIRSF" id="PIRSF005814">
    <property type="entry name" value="MutS_YshD"/>
    <property type="match status" value="1"/>
</dbReference>
<keyword evidence="1" id="KW-0699">rRNA-binding</keyword>
<evidence type="ECO:0000256" key="6">
    <source>
        <dbReference type="ARBA" id="ARBA00023125"/>
    </source>
</evidence>
<comment type="caution">
    <text evidence="9">The sequence shown here is derived from an EMBL/GenBank/DDBJ whole genome shotgun (WGS) entry which is preliminary data.</text>
</comment>
<accession>A0A8J7U2R8</accession>
<evidence type="ECO:0000313" key="10">
    <source>
        <dbReference type="Proteomes" id="UP000664417"/>
    </source>
</evidence>
<dbReference type="InterPro" id="IPR036187">
    <property type="entry name" value="DNA_mismatch_repair_MutS_sf"/>
</dbReference>
<feature type="domain" description="Smr" evidence="8">
    <location>
        <begin position="739"/>
        <end position="807"/>
    </location>
</feature>
<dbReference type="RefSeq" id="WP_207857571.1">
    <property type="nucleotide sequence ID" value="NZ_JAFREP010000004.1"/>
</dbReference>
<evidence type="ECO:0000256" key="3">
    <source>
        <dbReference type="ARBA" id="ARBA00022801"/>
    </source>
</evidence>
<reference evidence="9" key="1">
    <citation type="submission" date="2021-03" db="EMBL/GenBank/DDBJ databases">
        <authorList>
            <person name="Wang G."/>
        </authorList>
    </citation>
    <scope>NUCLEOTIDE SEQUENCE</scope>
    <source>
        <strain evidence="9">KCTC 12899</strain>
    </source>
</reference>
<evidence type="ECO:0000256" key="1">
    <source>
        <dbReference type="ARBA" id="ARBA00022730"/>
    </source>
</evidence>
<dbReference type="GO" id="GO:0140664">
    <property type="term" value="F:ATP-dependent DNA damage sensor activity"/>
    <property type="evidence" value="ECO:0007669"/>
    <property type="project" value="InterPro"/>
</dbReference>
<dbReference type="PANTHER" id="PTHR48466">
    <property type="entry name" value="OS10G0509000 PROTEIN-RELATED"/>
    <property type="match status" value="1"/>
</dbReference>
<dbReference type="SMART" id="SM00534">
    <property type="entry name" value="MUTSac"/>
    <property type="match status" value="1"/>
</dbReference>
<name>A0A8J7U2R8_9BACT</name>
<dbReference type="SUPFAM" id="SSF160443">
    <property type="entry name" value="SMR domain-like"/>
    <property type="match status" value="1"/>
</dbReference>
<keyword evidence="6" id="KW-0238">DNA-binding</keyword>
<keyword evidence="7" id="KW-0175">Coiled coil</keyword>
<gene>
    <name evidence="9" type="ORF">J3U88_06030</name>
</gene>
<dbReference type="GO" id="GO:0045910">
    <property type="term" value="P:negative regulation of DNA recombination"/>
    <property type="evidence" value="ECO:0007669"/>
    <property type="project" value="InterPro"/>
</dbReference>
<dbReference type="GO" id="GO:0005524">
    <property type="term" value="F:ATP binding"/>
    <property type="evidence" value="ECO:0007669"/>
    <property type="project" value="UniProtKB-KW"/>
</dbReference>
<evidence type="ECO:0000256" key="7">
    <source>
        <dbReference type="SAM" id="Coils"/>
    </source>
</evidence>
<dbReference type="SUPFAM" id="SSF52540">
    <property type="entry name" value="P-loop containing nucleoside triphosphate hydrolases"/>
    <property type="match status" value="1"/>
</dbReference>
<feature type="coiled-coil region" evidence="7">
    <location>
        <begin position="542"/>
        <end position="626"/>
    </location>
</feature>
<dbReference type="SUPFAM" id="SSF48334">
    <property type="entry name" value="DNA repair protein MutS, domain III"/>
    <property type="match status" value="1"/>
</dbReference>
<dbReference type="InterPro" id="IPR036063">
    <property type="entry name" value="Smr_dom_sf"/>
</dbReference>
<dbReference type="GO" id="GO:0016887">
    <property type="term" value="F:ATP hydrolysis activity"/>
    <property type="evidence" value="ECO:0007669"/>
    <property type="project" value="InterPro"/>
</dbReference>
<dbReference type="Pfam" id="PF01713">
    <property type="entry name" value="Smr"/>
    <property type="match status" value="1"/>
</dbReference>
<evidence type="ECO:0000256" key="2">
    <source>
        <dbReference type="ARBA" id="ARBA00022741"/>
    </source>
</evidence>
<dbReference type="Pfam" id="PF00488">
    <property type="entry name" value="MutS_V"/>
    <property type="match status" value="1"/>
</dbReference>
<dbReference type="InterPro" id="IPR045076">
    <property type="entry name" value="MutS"/>
</dbReference>
<evidence type="ECO:0000313" key="9">
    <source>
        <dbReference type="EMBL" id="MBO1318014.1"/>
    </source>
</evidence>
<protein>
    <submittedName>
        <fullName evidence="9">Smr/MutS family protein</fullName>
    </submittedName>
</protein>